<name>A0A4U0P6V0_9SPHI</name>
<evidence type="ECO:0000256" key="2">
    <source>
        <dbReference type="ARBA" id="ARBA00023125"/>
    </source>
</evidence>
<dbReference type="GO" id="GO:0003700">
    <property type="term" value="F:DNA-binding transcription factor activity"/>
    <property type="evidence" value="ECO:0007669"/>
    <property type="project" value="InterPro"/>
</dbReference>
<comment type="caution">
    <text evidence="5">The sequence shown here is derived from an EMBL/GenBank/DDBJ whole genome shotgun (WGS) entry which is preliminary data.</text>
</comment>
<gene>
    <name evidence="5" type="ORF">FAZ15_01925</name>
</gene>
<dbReference type="Proteomes" id="UP000306808">
    <property type="component" value="Unassembled WGS sequence"/>
</dbReference>
<evidence type="ECO:0000256" key="1">
    <source>
        <dbReference type="ARBA" id="ARBA00023015"/>
    </source>
</evidence>
<dbReference type="EMBL" id="SUME01000001">
    <property type="protein sequence ID" value="TJZ63079.1"/>
    <property type="molecule type" value="Genomic_DNA"/>
</dbReference>
<dbReference type="RefSeq" id="WP_136899582.1">
    <property type="nucleotide sequence ID" value="NZ_SUME01000001.1"/>
</dbReference>
<dbReference type="Pfam" id="PF20240">
    <property type="entry name" value="DUF6597"/>
    <property type="match status" value="1"/>
</dbReference>
<accession>A0A4U0P6V0</accession>
<keyword evidence="1" id="KW-0805">Transcription regulation</keyword>
<sequence>MDNYIKFNQEFISLYAMPINYLTAIRSHDTQAYIRVEPSPAITAYIEGFYLFSGETSRRPIPLFNDGYPSLICMPLSDSISIVNTHRGTQSLQSFWTCGNILHPTSWYSETIHGTVLVVRFYPHTFSHLFGVSADFFASHPVCNLTQLLDEKSYLQLKNSYYTCIGLKQQITTIESFIKNRATISVPIPPILMDRLNTIQHSQFLSSRNLTTGIHYKWWQRSFKKYVGFSQKQYINLHRFLEAYKELYFNRQHPLIQIALEVGYYDDNHLIKDFKKYIGTSPKAHFNR</sequence>
<dbReference type="PROSITE" id="PS01124">
    <property type="entry name" value="HTH_ARAC_FAMILY_2"/>
    <property type="match status" value="1"/>
</dbReference>
<dbReference type="InterPro" id="IPR009057">
    <property type="entry name" value="Homeodomain-like_sf"/>
</dbReference>
<evidence type="ECO:0000313" key="6">
    <source>
        <dbReference type="Proteomes" id="UP000306808"/>
    </source>
</evidence>
<evidence type="ECO:0000256" key="3">
    <source>
        <dbReference type="ARBA" id="ARBA00023163"/>
    </source>
</evidence>
<dbReference type="InterPro" id="IPR018060">
    <property type="entry name" value="HTH_AraC"/>
</dbReference>
<dbReference type="GO" id="GO:0043565">
    <property type="term" value="F:sequence-specific DNA binding"/>
    <property type="evidence" value="ECO:0007669"/>
    <property type="project" value="InterPro"/>
</dbReference>
<dbReference type="OrthoDB" id="323290at2"/>
<dbReference type="AlphaFoldDB" id="A0A4U0P6V0"/>
<keyword evidence="3" id="KW-0804">Transcription</keyword>
<dbReference type="SMART" id="SM00342">
    <property type="entry name" value="HTH_ARAC"/>
    <property type="match status" value="1"/>
</dbReference>
<keyword evidence="6" id="KW-1185">Reference proteome</keyword>
<evidence type="ECO:0000313" key="5">
    <source>
        <dbReference type="EMBL" id="TJZ63079.1"/>
    </source>
</evidence>
<organism evidence="5 6">
    <name type="scientific">Sphingobacterium olei</name>
    <dbReference type="NCBI Taxonomy" id="2571155"/>
    <lineage>
        <taxon>Bacteria</taxon>
        <taxon>Pseudomonadati</taxon>
        <taxon>Bacteroidota</taxon>
        <taxon>Sphingobacteriia</taxon>
        <taxon>Sphingobacteriales</taxon>
        <taxon>Sphingobacteriaceae</taxon>
        <taxon>Sphingobacterium</taxon>
    </lineage>
</organism>
<evidence type="ECO:0000259" key="4">
    <source>
        <dbReference type="PROSITE" id="PS01124"/>
    </source>
</evidence>
<dbReference type="InterPro" id="IPR050204">
    <property type="entry name" value="AraC_XylS_family_regulators"/>
</dbReference>
<proteinExistence type="predicted"/>
<protein>
    <submittedName>
        <fullName evidence="5">AraC family transcriptional regulator</fullName>
    </submittedName>
</protein>
<dbReference type="InterPro" id="IPR046532">
    <property type="entry name" value="DUF6597"/>
</dbReference>
<dbReference type="SUPFAM" id="SSF46689">
    <property type="entry name" value="Homeodomain-like"/>
    <property type="match status" value="1"/>
</dbReference>
<dbReference type="PANTHER" id="PTHR46796">
    <property type="entry name" value="HTH-TYPE TRANSCRIPTIONAL ACTIVATOR RHAS-RELATED"/>
    <property type="match status" value="1"/>
</dbReference>
<feature type="domain" description="HTH araC/xylS-type" evidence="4">
    <location>
        <begin position="220"/>
        <end position="288"/>
    </location>
</feature>
<dbReference type="PANTHER" id="PTHR46796:SF13">
    <property type="entry name" value="HTH-TYPE TRANSCRIPTIONAL ACTIVATOR RHAS"/>
    <property type="match status" value="1"/>
</dbReference>
<dbReference type="Gene3D" id="1.10.10.60">
    <property type="entry name" value="Homeodomain-like"/>
    <property type="match status" value="1"/>
</dbReference>
<keyword evidence="2" id="KW-0238">DNA-binding</keyword>
<dbReference type="Pfam" id="PF12833">
    <property type="entry name" value="HTH_18"/>
    <property type="match status" value="1"/>
</dbReference>
<reference evidence="5 6" key="1">
    <citation type="submission" date="2019-04" db="EMBL/GenBank/DDBJ databases">
        <title>Sphingobacterium olei sp. nov., isolated from oil-contaminated soil.</title>
        <authorList>
            <person name="Liu B."/>
        </authorList>
    </citation>
    <scope>NUCLEOTIDE SEQUENCE [LARGE SCALE GENOMIC DNA]</scope>
    <source>
        <strain evidence="5 6">HAL-9</strain>
    </source>
</reference>